<dbReference type="InterPro" id="IPR028055">
    <property type="entry name" value="YidC/Oxa/ALB_C"/>
</dbReference>
<proteinExistence type="inferred from homology"/>
<organism evidence="16 17">
    <name type="scientific">Psittacicella hinzii</name>
    <dbReference type="NCBI Taxonomy" id="2028575"/>
    <lineage>
        <taxon>Bacteria</taxon>
        <taxon>Pseudomonadati</taxon>
        <taxon>Pseudomonadota</taxon>
        <taxon>Gammaproteobacteria</taxon>
        <taxon>Pasteurellales</taxon>
        <taxon>Psittacicellaceae</taxon>
        <taxon>Psittacicella</taxon>
    </lineage>
</organism>
<dbReference type="PANTHER" id="PTHR12428:SF65">
    <property type="entry name" value="CYTOCHROME C OXIDASE ASSEMBLY PROTEIN COX18, MITOCHONDRIAL"/>
    <property type="match status" value="1"/>
</dbReference>
<dbReference type="Gene3D" id="2.70.98.90">
    <property type="match status" value="1"/>
</dbReference>
<dbReference type="OrthoDB" id="9780552at2"/>
<dbReference type="InterPro" id="IPR038221">
    <property type="entry name" value="YidC_periplasmic_sf"/>
</dbReference>
<dbReference type="EMBL" id="NRJG01000169">
    <property type="protein sequence ID" value="RIY34838.1"/>
    <property type="molecule type" value="Genomic_DNA"/>
</dbReference>
<evidence type="ECO:0000256" key="11">
    <source>
        <dbReference type="ARBA" id="ARBA00033245"/>
    </source>
</evidence>
<dbReference type="Pfam" id="PF02096">
    <property type="entry name" value="60KD_IMP"/>
    <property type="match status" value="1"/>
</dbReference>
<comment type="subunit">
    <text evidence="13">Interacts with the Sec translocase complex via SecD. Specifically interacts with transmembrane segments of nascent integral membrane proteins during membrane integration.</text>
</comment>
<evidence type="ECO:0000256" key="5">
    <source>
        <dbReference type="ARBA" id="ARBA00022475"/>
    </source>
</evidence>
<dbReference type="GO" id="GO:0015031">
    <property type="term" value="P:protein transport"/>
    <property type="evidence" value="ECO:0007669"/>
    <property type="project" value="UniProtKB-KW"/>
</dbReference>
<evidence type="ECO:0000313" key="16">
    <source>
        <dbReference type="EMBL" id="RIY34838.1"/>
    </source>
</evidence>
<dbReference type="PRINTS" id="PR01900">
    <property type="entry name" value="YIDCPROTEIN"/>
</dbReference>
<dbReference type="HAMAP" id="MF_01810">
    <property type="entry name" value="YidC_type1"/>
    <property type="match status" value="1"/>
</dbReference>
<comment type="subcellular location">
    <subcellularLocation>
        <location evidence="1">Cell inner membrane</location>
        <topology evidence="1">Multi-pass membrane protein</topology>
    </subcellularLocation>
    <subcellularLocation>
        <location evidence="13">Cell membrane</location>
        <topology evidence="13">Multi-pass membrane protein</topology>
    </subcellularLocation>
</comment>
<evidence type="ECO:0000259" key="14">
    <source>
        <dbReference type="Pfam" id="PF02096"/>
    </source>
</evidence>
<keyword evidence="4 13" id="KW-0813">Transport</keyword>
<feature type="transmembrane region" description="Helical" evidence="13">
    <location>
        <begin position="491"/>
        <end position="522"/>
    </location>
</feature>
<sequence length="554" mass="62960">MNQTRGILFIILAVLSFLLFQAYTQDQAPKPQVDSTNTIGQYNAVGAETDAKNSVSIANNELRLTINSVTGDFIGADLLKYDRTVEDKTPLTLLSDRPDDYLRIVNGLYGVDGTDSAEKRANYTISNQTADSITLTYTNNNVTYKKIIKLDGYQVLVTYQVQNNSERKISLAPYSVFVYRPAPAPSLFSRSNIYGTSQSYAGLVISTAEDNYDKISTGDLEDGDFKDVTTNKGWVAISQHFFVTAYIPIETGSNQNFTIQSNYKDNTFNISTRNQITGTDGGSDIVNPGQTKDFAVKYWIGPKLQDQLEKVAPDLDLVVDYGWAWFLSLPLFKLMQFLHSLIGDWGLTIIALTLVVRIVILPLSRIQFKNQALMRVIQPELAAANERAGDDRMRKMMETQKVFKKYGASQFAGCIPALVQMPIFLALFYLVNEAVDLRHEPFLWIKDLSQADPYFILPILNGLIMIFMFSLTPMPENMDPTQRKIMKMMPYLFIIFFLFLPAGLIVYYIVSNIITILLIMYFNRKIKYQFENNLLPTYKVEDRPNKLLDTKRRR</sequence>
<dbReference type="GO" id="GO:0051205">
    <property type="term" value="P:protein insertion into membrane"/>
    <property type="evidence" value="ECO:0007669"/>
    <property type="project" value="TreeGrafter"/>
</dbReference>
<dbReference type="NCBIfam" id="TIGR03592">
    <property type="entry name" value="yidC_oxa1_cterm"/>
    <property type="match status" value="1"/>
</dbReference>
<evidence type="ECO:0000256" key="2">
    <source>
        <dbReference type="ARBA" id="ARBA00010527"/>
    </source>
</evidence>
<keyword evidence="7 13" id="KW-0653">Protein transport</keyword>
<evidence type="ECO:0000256" key="6">
    <source>
        <dbReference type="ARBA" id="ARBA00022692"/>
    </source>
</evidence>
<reference evidence="16 17" key="1">
    <citation type="submission" date="2017-08" db="EMBL/GenBank/DDBJ databases">
        <title>Reclassification of Bisgaard taxon 37 and 44.</title>
        <authorList>
            <person name="Christensen H."/>
        </authorList>
    </citation>
    <scope>NUCLEOTIDE SEQUENCE [LARGE SCALE GENOMIC DNA]</scope>
    <source>
        <strain evidence="16 17">111</strain>
    </source>
</reference>
<evidence type="ECO:0000256" key="10">
    <source>
        <dbReference type="ARBA" id="ARBA00023186"/>
    </source>
</evidence>
<keyword evidence="9 13" id="KW-0472">Membrane</keyword>
<dbReference type="InterPro" id="IPR028053">
    <property type="entry name" value="Membr_insert_YidC_N"/>
</dbReference>
<evidence type="ECO:0000256" key="8">
    <source>
        <dbReference type="ARBA" id="ARBA00022989"/>
    </source>
</evidence>
<comment type="similarity">
    <text evidence="2 13">Belongs to the OXA1/ALB3/YidC family. Type 1 subfamily.</text>
</comment>
<dbReference type="PANTHER" id="PTHR12428">
    <property type="entry name" value="OXA1"/>
    <property type="match status" value="1"/>
</dbReference>
<evidence type="ECO:0000313" key="17">
    <source>
        <dbReference type="Proteomes" id="UP000265916"/>
    </source>
</evidence>
<dbReference type="CDD" id="cd19961">
    <property type="entry name" value="EcYidC-like_peri"/>
    <property type="match status" value="1"/>
</dbReference>
<evidence type="ECO:0000259" key="15">
    <source>
        <dbReference type="Pfam" id="PF14849"/>
    </source>
</evidence>
<dbReference type="InterPro" id="IPR047196">
    <property type="entry name" value="YidC_ALB_C"/>
</dbReference>
<dbReference type="AlphaFoldDB" id="A0A3A1YCC8"/>
<evidence type="ECO:0000256" key="7">
    <source>
        <dbReference type="ARBA" id="ARBA00022927"/>
    </source>
</evidence>
<dbReference type="GO" id="GO:0005886">
    <property type="term" value="C:plasma membrane"/>
    <property type="evidence" value="ECO:0007669"/>
    <property type="project" value="UniProtKB-SubCell"/>
</dbReference>
<dbReference type="InterPro" id="IPR001708">
    <property type="entry name" value="YidC/ALB3/OXA1/COX18"/>
</dbReference>
<evidence type="ECO:0000256" key="4">
    <source>
        <dbReference type="ARBA" id="ARBA00022448"/>
    </source>
</evidence>
<dbReference type="InterPro" id="IPR019998">
    <property type="entry name" value="Membr_insert_YidC"/>
</dbReference>
<keyword evidence="8 13" id="KW-1133">Transmembrane helix</keyword>
<dbReference type="RefSeq" id="WP_119532591.1">
    <property type="nucleotide sequence ID" value="NZ_JBHSSP010000013.1"/>
</dbReference>
<comment type="function">
    <text evidence="13">Required for the insertion and/or proper folding and/or complex formation of integral membrane proteins into the membrane. Involved in integration of membrane proteins that insert both dependently and independently of the Sec translocase complex, as well as at least some lipoproteins. Aids folding of multispanning membrane proteins.</text>
</comment>
<evidence type="ECO:0000256" key="12">
    <source>
        <dbReference type="ARBA" id="ARBA00033342"/>
    </source>
</evidence>
<evidence type="ECO:0000256" key="3">
    <source>
        <dbReference type="ARBA" id="ARBA00015325"/>
    </source>
</evidence>
<evidence type="ECO:0000256" key="1">
    <source>
        <dbReference type="ARBA" id="ARBA00004429"/>
    </source>
</evidence>
<dbReference type="NCBIfam" id="TIGR03593">
    <property type="entry name" value="yidC_nterm"/>
    <property type="match status" value="1"/>
</dbReference>
<gene>
    <name evidence="13" type="primary">yidC</name>
    <name evidence="16" type="ORF">CKF58_07610</name>
</gene>
<feature type="domain" description="Membrane insertase YidC N-terminal" evidence="15">
    <location>
        <begin position="55"/>
        <end position="334"/>
    </location>
</feature>
<feature type="transmembrane region" description="Helical" evidence="13">
    <location>
        <begin position="451"/>
        <end position="471"/>
    </location>
</feature>
<feature type="transmembrane region" description="Helical" evidence="13">
    <location>
        <begin position="345"/>
        <end position="364"/>
    </location>
</feature>
<feature type="transmembrane region" description="Helical" evidence="13">
    <location>
        <begin position="411"/>
        <end position="431"/>
    </location>
</feature>
<keyword evidence="5 13" id="KW-1003">Cell membrane</keyword>
<keyword evidence="10 13" id="KW-0143">Chaperone</keyword>
<dbReference type="CDD" id="cd20070">
    <property type="entry name" value="5TM_YidC_Alb3"/>
    <property type="match status" value="1"/>
</dbReference>
<dbReference type="GO" id="GO:0032977">
    <property type="term" value="F:membrane insertase activity"/>
    <property type="evidence" value="ECO:0007669"/>
    <property type="project" value="InterPro"/>
</dbReference>
<feature type="domain" description="Membrane insertase YidC/Oxa/ALB C-terminal" evidence="14">
    <location>
        <begin position="345"/>
        <end position="523"/>
    </location>
</feature>
<protein>
    <recommendedName>
        <fullName evidence="3 13">Membrane protein insertase YidC</fullName>
    </recommendedName>
    <alternativeName>
        <fullName evidence="12 13">Foldase YidC</fullName>
    </alternativeName>
    <alternativeName>
        <fullName evidence="11 13">Membrane integrase YidC</fullName>
    </alternativeName>
    <alternativeName>
        <fullName evidence="13">Membrane protein YidC</fullName>
    </alternativeName>
</protein>
<keyword evidence="17" id="KW-1185">Reference proteome</keyword>
<keyword evidence="6 13" id="KW-0812">Transmembrane</keyword>
<accession>A0A3A1YCC8</accession>
<dbReference type="Proteomes" id="UP000265916">
    <property type="component" value="Unassembled WGS sequence"/>
</dbReference>
<comment type="caution">
    <text evidence="16">The sequence shown here is derived from an EMBL/GenBank/DDBJ whole genome shotgun (WGS) entry which is preliminary data.</text>
</comment>
<dbReference type="PRINTS" id="PR00701">
    <property type="entry name" value="60KDINNERMP"/>
</dbReference>
<name>A0A3A1YCC8_9GAMM</name>
<evidence type="ECO:0000256" key="13">
    <source>
        <dbReference type="HAMAP-Rule" id="MF_01810"/>
    </source>
</evidence>
<evidence type="ECO:0000256" key="9">
    <source>
        <dbReference type="ARBA" id="ARBA00023136"/>
    </source>
</evidence>
<dbReference type="Pfam" id="PF14849">
    <property type="entry name" value="YidC_periplas"/>
    <property type="match status" value="1"/>
</dbReference>